<organism evidence="5 6">
    <name type="scientific">Branchiostoma belcheri</name>
    <name type="common">Amphioxus</name>
    <dbReference type="NCBI Taxonomy" id="7741"/>
    <lineage>
        <taxon>Eukaryota</taxon>
        <taxon>Metazoa</taxon>
        <taxon>Chordata</taxon>
        <taxon>Cephalochordata</taxon>
        <taxon>Leptocardii</taxon>
        <taxon>Amphioxiformes</taxon>
        <taxon>Branchiostomatidae</taxon>
        <taxon>Branchiostoma</taxon>
    </lineage>
</organism>
<name>A0A6P4Z4B2_BRABE</name>
<proteinExistence type="inferred from homology"/>
<dbReference type="KEGG" id="bbel:109470084"/>
<dbReference type="GO" id="GO:0005525">
    <property type="term" value="F:GTP binding"/>
    <property type="evidence" value="ECO:0007669"/>
    <property type="project" value="UniProtKB-KW"/>
</dbReference>
<keyword evidence="3" id="KW-0342">GTP-binding</keyword>
<dbReference type="RefSeq" id="XP_019624421.1">
    <property type="nucleotide sequence ID" value="XM_019768862.1"/>
</dbReference>
<comment type="similarity">
    <text evidence="1">Belongs to the TRAFAC class TrmE-Era-EngA-EngB-Septin-like GTPase superfamily. AIG1/Toc34/Toc159-like paraseptin GTPase family. IAN subfamily.</text>
</comment>
<dbReference type="Pfam" id="PF04548">
    <property type="entry name" value="AIG1"/>
    <property type="match status" value="1"/>
</dbReference>
<accession>A0A6P4Z4B2</accession>
<gene>
    <name evidence="6" type="primary">LOC109470084</name>
</gene>
<dbReference type="PROSITE" id="PS51720">
    <property type="entry name" value="G_AIG1"/>
    <property type="match status" value="1"/>
</dbReference>
<evidence type="ECO:0000256" key="3">
    <source>
        <dbReference type="ARBA" id="ARBA00023134"/>
    </source>
</evidence>
<evidence type="ECO:0000313" key="5">
    <source>
        <dbReference type="Proteomes" id="UP000515135"/>
    </source>
</evidence>
<evidence type="ECO:0000256" key="2">
    <source>
        <dbReference type="ARBA" id="ARBA00022741"/>
    </source>
</evidence>
<dbReference type="InterPro" id="IPR027417">
    <property type="entry name" value="P-loop_NTPase"/>
</dbReference>
<dbReference type="Gene3D" id="3.40.50.300">
    <property type="entry name" value="P-loop containing nucleotide triphosphate hydrolases"/>
    <property type="match status" value="1"/>
</dbReference>
<keyword evidence="2" id="KW-0547">Nucleotide-binding</keyword>
<protein>
    <submittedName>
        <fullName evidence="6">Immune-associated nucleotide-binding protein 11-like</fullName>
    </submittedName>
</protein>
<evidence type="ECO:0000259" key="4">
    <source>
        <dbReference type="PROSITE" id="PS51720"/>
    </source>
</evidence>
<dbReference type="OrthoDB" id="5985928at2759"/>
<reference evidence="6" key="1">
    <citation type="submission" date="2025-08" db="UniProtKB">
        <authorList>
            <consortium name="RefSeq"/>
        </authorList>
    </citation>
    <scope>IDENTIFICATION</scope>
    <source>
        <tissue evidence="6">Gonad</tissue>
    </source>
</reference>
<dbReference type="Proteomes" id="UP000515135">
    <property type="component" value="Unplaced"/>
</dbReference>
<dbReference type="InterPro" id="IPR006703">
    <property type="entry name" value="G_AIG1"/>
</dbReference>
<dbReference type="PANTHER" id="PTHR10903">
    <property type="entry name" value="GTPASE, IMAP FAMILY MEMBER-RELATED"/>
    <property type="match status" value="1"/>
</dbReference>
<evidence type="ECO:0000313" key="6">
    <source>
        <dbReference type="RefSeq" id="XP_019624421.1"/>
    </source>
</evidence>
<dbReference type="PANTHER" id="PTHR10903:SF184">
    <property type="entry name" value="GTP-BINDING PROTEIN A"/>
    <property type="match status" value="1"/>
</dbReference>
<sequence>MNKTQTKDVTCQPASSSAKLDDIVSVQLSRDKLHVSISRDINLLLVGCKGNGKSHTGNTILGQEAFRVTRKGGTEKSSLCSSSHEVDGVSRKVTVVDTPGVSQAMTESEFEELVRAVKMVPEGFDAICLVWDYNNSEKSEEKEVQVFQSLHRLLGDGLYEHLVILVTHAQQEDIPEFLDGLPEAMKKIVPADKANCMVAIENKPDSDSLGRNNQGRLWD</sequence>
<dbReference type="InterPro" id="IPR045058">
    <property type="entry name" value="GIMA/IAN/Toc"/>
</dbReference>
<evidence type="ECO:0000256" key="1">
    <source>
        <dbReference type="ARBA" id="ARBA00008535"/>
    </source>
</evidence>
<keyword evidence="5" id="KW-1185">Reference proteome</keyword>
<dbReference type="SUPFAM" id="SSF52540">
    <property type="entry name" value="P-loop containing nucleoside triphosphate hydrolases"/>
    <property type="match status" value="1"/>
</dbReference>
<dbReference type="AlphaFoldDB" id="A0A6P4Z4B2"/>
<dbReference type="GeneID" id="109470084"/>
<feature type="domain" description="AIG1-type G" evidence="4">
    <location>
        <begin position="38"/>
        <end position="219"/>
    </location>
</feature>